<comment type="caution">
    <text evidence="1">The sequence shown here is derived from an EMBL/GenBank/DDBJ whole genome shotgun (WGS) entry which is preliminary data.</text>
</comment>
<accession>A0A8H5F592</accession>
<keyword evidence="2" id="KW-1185">Reference proteome</keyword>
<protein>
    <submittedName>
        <fullName evidence="1">Uncharacterized protein</fullName>
    </submittedName>
</protein>
<evidence type="ECO:0000313" key="2">
    <source>
        <dbReference type="Proteomes" id="UP000541558"/>
    </source>
</evidence>
<evidence type="ECO:0000313" key="1">
    <source>
        <dbReference type="EMBL" id="KAF5324057.1"/>
    </source>
</evidence>
<name>A0A8H5F592_9AGAR</name>
<organism evidence="1 2">
    <name type="scientific">Ephemerocybe angulata</name>
    <dbReference type="NCBI Taxonomy" id="980116"/>
    <lineage>
        <taxon>Eukaryota</taxon>
        <taxon>Fungi</taxon>
        <taxon>Dikarya</taxon>
        <taxon>Basidiomycota</taxon>
        <taxon>Agaricomycotina</taxon>
        <taxon>Agaricomycetes</taxon>
        <taxon>Agaricomycetidae</taxon>
        <taxon>Agaricales</taxon>
        <taxon>Agaricineae</taxon>
        <taxon>Psathyrellaceae</taxon>
        <taxon>Ephemerocybe</taxon>
    </lineage>
</organism>
<dbReference type="Proteomes" id="UP000541558">
    <property type="component" value="Unassembled WGS sequence"/>
</dbReference>
<dbReference type="EMBL" id="JAACJK010000165">
    <property type="protein sequence ID" value="KAF5324057.1"/>
    <property type="molecule type" value="Genomic_DNA"/>
</dbReference>
<dbReference type="AlphaFoldDB" id="A0A8H5F592"/>
<gene>
    <name evidence="1" type="ORF">D9611_008342</name>
</gene>
<sequence>MCRKLTVRTCRRSRGRRRGQLNGKVCPYLGDVHQLIGRPHCLLPTTMTVGSEDDFADSAPCGGKAR</sequence>
<proteinExistence type="predicted"/>
<reference evidence="1 2" key="1">
    <citation type="journal article" date="2020" name="ISME J.">
        <title>Uncovering the hidden diversity of litter-decomposition mechanisms in mushroom-forming fungi.</title>
        <authorList>
            <person name="Floudas D."/>
            <person name="Bentzer J."/>
            <person name="Ahren D."/>
            <person name="Johansson T."/>
            <person name="Persson P."/>
            <person name="Tunlid A."/>
        </authorList>
    </citation>
    <scope>NUCLEOTIDE SEQUENCE [LARGE SCALE GENOMIC DNA]</scope>
    <source>
        <strain evidence="1 2">CBS 175.51</strain>
    </source>
</reference>